<dbReference type="STRING" id="200991.AUC31_01820"/>
<organism evidence="1 2">
    <name type="scientific">Planococcus rifietoensis</name>
    <dbReference type="NCBI Taxonomy" id="200991"/>
    <lineage>
        <taxon>Bacteria</taxon>
        <taxon>Bacillati</taxon>
        <taxon>Bacillota</taxon>
        <taxon>Bacilli</taxon>
        <taxon>Bacillales</taxon>
        <taxon>Caryophanaceae</taxon>
        <taxon>Planococcus</taxon>
    </lineage>
</organism>
<dbReference type="Gene3D" id="3.40.50.720">
    <property type="entry name" value="NAD(P)-binding Rossmann-like Domain"/>
    <property type="match status" value="1"/>
</dbReference>
<evidence type="ECO:0000313" key="1">
    <source>
        <dbReference type="EMBL" id="ALS74065.1"/>
    </source>
</evidence>
<dbReference type="AlphaFoldDB" id="A0A0U2ZDP0"/>
<gene>
    <name evidence="1" type="ORF">AUC31_01820</name>
</gene>
<protein>
    <submittedName>
        <fullName evidence="1">Short-chain dehydrogenase</fullName>
    </submittedName>
</protein>
<keyword evidence="2" id="KW-1185">Reference proteome</keyword>
<accession>A0A0U2ZDP0</accession>
<proteinExistence type="predicted"/>
<reference evidence="1" key="1">
    <citation type="submission" date="2016-01" db="EMBL/GenBank/DDBJ databases">
        <title>Complete genome of Planococcus rifietoensis type strain M8.</title>
        <authorList>
            <person name="See-Too W.S."/>
        </authorList>
    </citation>
    <scope>NUCLEOTIDE SEQUENCE [LARGE SCALE GENOMIC DNA]</scope>
    <source>
        <strain evidence="1">M8</strain>
    </source>
</reference>
<dbReference type="SUPFAM" id="SSF51735">
    <property type="entry name" value="NAD(P)-binding Rossmann-fold domains"/>
    <property type="match status" value="1"/>
</dbReference>
<dbReference type="EMBL" id="CP013659">
    <property type="protein sequence ID" value="ALS74065.1"/>
    <property type="molecule type" value="Genomic_DNA"/>
</dbReference>
<name>A0A0U2ZDP0_9BACL</name>
<dbReference type="Proteomes" id="UP000067683">
    <property type="component" value="Chromosome"/>
</dbReference>
<dbReference type="InterPro" id="IPR036291">
    <property type="entry name" value="NAD(P)-bd_dom_sf"/>
</dbReference>
<dbReference type="RefSeq" id="WP_058380773.1">
    <property type="nucleotide sequence ID" value="NZ_CP013659.2"/>
</dbReference>
<sequence length="178" mass="19825">MQHALVIGGTGMLAKATLWLSRNGYQVSVIGRSEQKMQHLLDQNLGQLTPVFVDYTNTKEFAAKIVDLQHLYGPFRLIVAWVHASGDEVIPCLTRLIPISTPCKLVHVIGSSSRLNPVANHNIPSHISYYQVQLGFEIEKGVSRWLTHDEISTGVINALRGNKSYQVIGTVSPWEQRP</sequence>
<evidence type="ECO:0000313" key="2">
    <source>
        <dbReference type="Proteomes" id="UP000067683"/>
    </source>
</evidence>
<dbReference type="OrthoDB" id="7922774at2"/>
<dbReference type="KEGG" id="prt:AUC31_01820"/>
<dbReference type="NCBIfam" id="NF006168">
    <property type="entry name" value="PRK08309.1"/>
    <property type="match status" value="1"/>
</dbReference>